<dbReference type="RefSeq" id="WP_021233756.1">
    <property type="nucleotide sequence ID" value="NZ_ATHL01000067.1"/>
</dbReference>
<proteinExistence type="predicted"/>
<organism evidence="1 2">
    <name type="scientific">Novosphingobium lindaniclasticum LE124</name>
    <dbReference type="NCBI Taxonomy" id="1096930"/>
    <lineage>
        <taxon>Bacteria</taxon>
        <taxon>Pseudomonadati</taxon>
        <taxon>Pseudomonadota</taxon>
        <taxon>Alphaproteobacteria</taxon>
        <taxon>Sphingomonadales</taxon>
        <taxon>Sphingomonadaceae</taxon>
        <taxon>Novosphingobium</taxon>
    </lineage>
</organism>
<evidence type="ECO:0008006" key="3">
    <source>
        <dbReference type="Google" id="ProtNLM"/>
    </source>
</evidence>
<dbReference type="InterPro" id="IPR029058">
    <property type="entry name" value="AB_hydrolase_fold"/>
</dbReference>
<evidence type="ECO:0000313" key="2">
    <source>
        <dbReference type="Proteomes" id="UP000015527"/>
    </source>
</evidence>
<accession>T0IX85</accession>
<reference evidence="1 2" key="1">
    <citation type="journal article" date="2013" name="Genome Announc.">
        <title>Genome Sequence of Novosphingobium lindaniclasticum LE124T, Isolated from a Hexachlorocyclohexane Dumpsite.</title>
        <authorList>
            <person name="Saxena A."/>
            <person name="Nayyar N."/>
            <person name="Sangwan N."/>
            <person name="Kumari R."/>
            <person name="Khurana J.P."/>
            <person name="Lal R."/>
        </authorList>
    </citation>
    <scope>NUCLEOTIDE SEQUENCE [LARGE SCALE GENOMIC DNA]</scope>
    <source>
        <strain evidence="1 2">LE124</strain>
    </source>
</reference>
<evidence type="ECO:0000313" key="1">
    <source>
        <dbReference type="EMBL" id="EQB16490.1"/>
    </source>
</evidence>
<dbReference type="AlphaFoldDB" id="T0IX85"/>
<dbReference type="EMBL" id="ATHL01000067">
    <property type="protein sequence ID" value="EQB16490.1"/>
    <property type="molecule type" value="Genomic_DNA"/>
</dbReference>
<dbReference type="PATRIC" id="fig|1096930.3.peg.1852"/>
<keyword evidence="2" id="KW-1185">Reference proteome</keyword>
<dbReference type="Proteomes" id="UP000015527">
    <property type="component" value="Unassembled WGS sequence"/>
</dbReference>
<gene>
    <name evidence="1" type="ORF">L284_09325</name>
</gene>
<comment type="caution">
    <text evidence="1">The sequence shown here is derived from an EMBL/GenBank/DDBJ whole genome shotgun (WGS) entry which is preliminary data.</text>
</comment>
<name>T0IX85_9SPHN</name>
<dbReference type="OrthoDB" id="9805123at2"/>
<protein>
    <recommendedName>
        <fullName evidence="3">Alpha/beta hydrolase</fullName>
    </recommendedName>
</protein>
<dbReference type="Gene3D" id="3.40.50.1820">
    <property type="entry name" value="alpha/beta hydrolase"/>
    <property type="match status" value="1"/>
</dbReference>
<sequence length="62" mass="6539">MITAEKAVTAWMTHEALERAGSPERLHTIAGATHVDVYDRDAAVNAAVEQLAGFFAKALGSA</sequence>